<dbReference type="KEGG" id="taqu:KDW03_02510"/>
<protein>
    <recommendedName>
        <fullName evidence="4">Tetratricopeptide repeat protein</fullName>
    </recommendedName>
</protein>
<dbReference type="InterPro" id="IPR011990">
    <property type="entry name" value="TPR-like_helical_dom_sf"/>
</dbReference>
<keyword evidence="3" id="KW-1185">Reference proteome</keyword>
<dbReference type="AlphaFoldDB" id="A0AAX3BEC7"/>
<feature type="chain" id="PRO_5043376726" description="Tetratricopeptide repeat protein" evidence="1">
    <location>
        <begin position="20"/>
        <end position="315"/>
    </location>
</feature>
<sequence length="315" mass="34664">MKKIVGVMFVFFLSGCNVLSVFNITDPTKETNVEYLLGLGEYYIQNMEYDKAYQMYSRAVELEPDNAKALEGQATAALYKEIPFTNVVLAIVKNNSTLIPQNGLYRAAGLISSNMLTIMQGKAKGLDSNDVQINTVFFLIGNLWAVFLELDSNGNGNVENDTRDLFILNQDFTIENNTTNRSFVDLAQAGITFQRRRPLIINLLDYSDIALSNILGQLQSEQTREFFASLTSGFSAIRSSVEDVLQMSGSVTNLLGNNDPDSITNLIGEGGYAPGDYTTFTNDLASIGITNWLELTNSFPDLGGGFDAISNYFGL</sequence>
<evidence type="ECO:0000256" key="1">
    <source>
        <dbReference type="SAM" id="SignalP"/>
    </source>
</evidence>
<dbReference type="EMBL" id="CP073355">
    <property type="protein sequence ID" value="URA10694.1"/>
    <property type="molecule type" value="Genomic_DNA"/>
</dbReference>
<dbReference type="SMART" id="SM00028">
    <property type="entry name" value="TPR"/>
    <property type="match status" value="1"/>
</dbReference>
<keyword evidence="1" id="KW-0732">Signal</keyword>
<name>A0AAX3BEC7_9SPIR</name>
<dbReference type="Gene3D" id="1.25.40.10">
    <property type="entry name" value="Tetratricopeptide repeat domain"/>
    <property type="match status" value="1"/>
</dbReference>
<dbReference type="InterPro" id="IPR019734">
    <property type="entry name" value="TPR_rpt"/>
</dbReference>
<proteinExistence type="predicted"/>
<reference evidence="2" key="2">
    <citation type="submission" date="2022-06" db="EMBL/GenBank/DDBJ databases">
        <title>Thermospira aquatica gen. nov., sp. nov.</title>
        <authorList>
            <person name="Ben Ali Gam Z."/>
            <person name="Labat M."/>
        </authorList>
    </citation>
    <scope>NUCLEOTIDE SEQUENCE</scope>
    <source>
        <strain evidence="2">F1F22</strain>
    </source>
</reference>
<dbReference type="Proteomes" id="UP001056539">
    <property type="component" value="Chromosome"/>
</dbReference>
<accession>A0AAX3BEC7</accession>
<evidence type="ECO:0000313" key="3">
    <source>
        <dbReference type="Proteomes" id="UP001056539"/>
    </source>
</evidence>
<feature type="signal peptide" evidence="1">
    <location>
        <begin position="1"/>
        <end position="19"/>
    </location>
</feature>
<gene>
    <name evidence="2" type="ORF">KDW03_02510</name>
</gene>
<evidence type="ECO:0000313" key="2">
    <source>
        <dbReference type="EMBL" id="URA10694.1"/>
    </source>
</evidence>
<evidence type="ECO:0008006" key="4">
    <source>
        <dbReference type="Google" id="ProtNLM"/>
    </source>
</evidence>
<dbReference type="SUPFAM" id="SSF48452">
    <property type="entry name" value="TPR-like"/>
    <property type="match status" value="1"/>
</dbReference>
<dbReference type="RefSeq" id="WP_271435821.1">
    <property type="nucleotide sequence ID" value="NZ_CP073355.1"/>
</dbReference>
<organism evidence="2 3">
    <name type="scientific">Thermospira aquatica</name>
    <dbReference type="NCBI Taxonomy" id="2828656"/>
    <lineage>
        <taxon>Bacteria</taxon>
        <taxon>Pseudomonadati</taxon>
        <taxon>Spirochaetota</taxon>
        <taxon>Spirochaetia</taxon>
        <taxon>Brevinematales</taxon>
        <taxon>Thermospiraceae</taxon>
        <taxon>Thermospira</taxon>
    </lineage>
</organism>
<reference evidence="2" key="1">
    <citation type="submission" date="2021-04" db="EMBL/GenBank/DDBJ databases">
        <authorList>
            <person name="Postec A."/>
        </authorList>
    </citation>
    <scope>NUCLEOTIDE SEQUENCE</scope>
    <source>
        <strain evidence="2">F1F22</strain>
    </source>
</reference>